<keyword evidence="5" id="KW-0486">Methionine biosynthesis</keyword>
<evidence type="ECO:0000313" key="8">
    <source>
        <dbReference type="Proteomes" id="UP000280008"/>
    </source>
</evidence>
<evidence type="ECO:0000313" key="7">
    <source>
        <dbReference type="EMBL" id="RKR75980.1"/>
    </source>
</evidence>
<dbReference type="Proteomes" id="UP000280008">
    <property type="component" value="Unassembled WGS sequence"/>
</dbReference>
<dbReference type="PANTHER" id="PTHR46832">
    <property type="entry name" value="5'-METHYLTHIOADENOSINE/S-ADENOSYLHOMOCYSTEINE NUCLEOSIDASE"/>
    <property type="match status" value="1"/>
</dbReference>
<keyword evidence="3" id="KW-0028">Amino-acid biosynthesis</keyword>
<keyword evidence="4" id="KW-0378">Hydrolase</keyword>
<dbReference type="NCBIfam" id="TIGR01704">
    <property type="entry name" value="MTA_SAH-Nsdase"/>
    <property type="match status" value="1"/>
</dbReference>
<dbReference type="GO" id="GO:0019509">
    <property type="term" value="P:L-methionine salvage from methylthioadenosine"/>
    <property type="evidence" value="ECO:0007669"/>
    <property type="project" value="UniProtKB-UniPathway"/>
</dbReference>
<proteinExistence type="predicted"/>
<dbReference type="InterPro" id="IPR010049">
    <property type="entry name" value="MTA_SAH_Nsdase"/>
</dbReference>
<evidence type="ECO:0000256" key="2">
    <source>
        <dbReference type="ARBA" id="ARBA00011974"/>
    </source>
</evidence>
<dbReference type="GO" id="GO:0019284">
    <property type="term" value="P:L-methionine salvage from S-adenosylmethionine"/>
    <property type="evidence" value="ECO:0007669"/>
    <property type="project" value="TreeGrafter"/>
</dbReference>
<dbReference type="Gene3D" id="3.40.50.1580">
    <property type="entry name" value="Nucleoside phosphorylase domain"/>
    <property type="match status" value="1"/>
</dbReference>
<dbReference type="InterPro" id="IPR000845">
    <property type="entry name" value="Nucleoside_phosphorylase_d"/>
</dbReference>
<comment type="pathway">
    <text evidence="1">Amino-acid biosynthesis; L-methionine biosynthesis via salvage pathway; S-methyl-5-thio-alpha-D-ribose 1-phosphate from S-methyl-5'-thioadenosine (hydrolase route): step 1/2.</text>
</comment>
<accession>A0A495IJT2</accession>
<dbReference type="Pfam" id="PF01048">
    <property type="entry name" value="PNP_UDP_1"/>
    <property type="match status" value="1"/>
</dbReference>
<dbReference type="AlphaFoldDB" id="A0A495IJT2"/>
<protein>
    <recommendedName>
        <fullName evidence="2">adenosylhomocysteine nucleosidase</fullName>
        <ecNumber evidence="2">3.2.2.9</ecNumber>
    </recommendedName>
</protein>
<reference evidence="7 8" key="1">
    <citation type="submission" date="2018-10" db="EMBL/GenBank/DDBJ databases">
        <title>Sequencing the genomes of 1000 actinobacteria strains.</title>
        <authorList>
            <person name="Klenk H.-P."/>
        </authorList>
    </citation>
    <scope>NUCLEOTIDE SEQUENCE [LARGE SCALE GENOMIC DNA]</scope>
    <source>
        <strain evidence="7 8">DSM 17894</strain>
    </source>
</reference>
<dbReference type="EMBL" id="RBKS01000001">
    <property type="protein sequence ID" value="RKR75980.1"/>
    <property type="molecule type" value="Genomic_DNA"/>
</dbReference>
<organism evidence="7 8">
    <name type="scientific">Frondihabitans australicus</name>
    <dbReference type="NCBI Taxonomy" id="386892"/>
    <lineage>
        <taxon>Bacteria</taxon>
        <taxon>Bacillati</taxon>
        <taxon>Actinomycetota</taxon>
        <taxon>Actinomycetes</taxon>
        <taxon>Micrococcales</taxon>
        <taxon>Microbacteriaceae</taxon>
        <taxon>Frondihabitans</taxon>
    </lineage>
</organism>
<dbReference type="InterPro" id="IPR035994">
    <property type="entry name" value="Nucleoside_phosphorylase_sf"/>
</dbReference>
<feature type="domain" description="Nucleoside phosphorylase" evidence="6">
    <location>
        <begin position="13"/>
        <end position="250"/>
    </location>
</feature>
<sequence>MSGFPAGSVSVDAVVITAMAEEAEPFLSRATTVADPARYGHAEHRIVTLDGRTILVVRSGIGLVNAAAATAEALLLVGAPDPAASRPLVVSAGSAGGVGADVRVGDVIVGTTTVNGGADAQVFGYAPGQTPQMPASYAADAGALAAAASLTSVADAAGVPIVVRQGLIVSSDAFVATPDAVARVRAGFPGVLATEMETLAIAQVCSVYGFPFVSIRGISDLAVPPPSGDFDTHVDDAADRSARVVLALLAALSSSPAS</sequence>
<keyword evidence="8" id="KW-1185">Reference proteome</keyword>
<evidence type="ECO:0000256" key="4">
    <source>
        <dbReference type="ARBA" id="ARBA00022801"/>
    </source>
</evidence>
<comment type="caution">
    <text evidence="7">The sequence shown here is derived from an EMBL/GenBank/DDBJ whole genome shotgun (WGS) entry which is preliminary data.</text>
</comment>
<evidence type="ECO:0000256" key="3">
    <source>
        <dbReference type="ARBA" id="ARBA00022605"/>
    </source>
</evidence>
<name>A0A495IJT2_9MICO</name>
<dbReference type="GO" id="GO:0005829">
    <property type="term" value="C:cytosol"/>
    <property type="evidence" value="ECO:0007669"/>
    <property type="project" value="TreeGrafter"/>
</dbReference>
<dbReference type="SUPFAM" id="SSF53167">
    <property type="entry name" value="Purine and uridine phosphorylases"/>
    <property type="match status" value="1"/>
</dbReference>
<evidence type="ECO:0000256" key="5">
    <source>
        <dbReference type="ARBA" id="ARBA00023167"/>
    </source>
</evidence>
<evidence type="ECO:0000256" key="1">
    <source>
        <dbReference type="ARBA" id="ARBA00004945"/>
    </source>
</evidence>
<evidence type="ECO:0000259" key="6">
    <source>
        <dbReference type="Pfam" id="PF01048"/>
    </source>
</evidence>
<dbReference type="GO" id="GO:0008930">
    <property type="term" value="F:methylthioadenosine nucleosidase activity"/>
    <property type="evidence" value="ECO:0007669"/>
    <property type="project" value="InterPro"/>
</dbReference>
<dbReference type="UniPathway" id="UPA00904">
    <property type="reaction ID" value="UER00871"/>
</dbReference>
<dbReference type="EC" id="3.2.2.9" evidence="2"/>
<dbReference type="PANTHER" id="PTHR46832:SF1">
    <property type="entry name" value="5'-METHYLTHIOADENOSINE_S-ADENOSYLHOMOCYSTEINE NUCLEOSIDASE"/>
    <property type="match status" value="1"/>
</dbReference>
<dbReference type="CDD" id="cd09008">
    <property type="entry name" value="MTAN"/>
    <property type="match status" value="1"/>
</dbReference>
<dbReference type="GO" id="GO:0009164">
    <property type="term" value="P:nucleoside catabolic process"/>
    <property type="evidence" value="ECO:0007669"/>
    <property type="project" value="InterPro"/>
</dbReference>
<dbReference type="GO" id="GO:0008782">
    <property type="term" value="F:adenosylhomocysteine nucleosidase activity"/>
    <property type="evidence" value="ECO:0007669"/>
    <property type="project" value="UniProtKB-EC"/>
</dbReference>
<gene>
    <name evidence="7" type="ORF">C8E83_3144</name>
</gene>
<dbReference type="RefSeq" id="WP_245981718.1">
    <property type="nucleotide sequence ID" value="NZ_RBKS01000001.1"/>
</dbReference>